<sequence>MRSNAFVVKSSVRNGRLGLCAVDTSHCKAESQTTCSGSPWTLSTVTLNPGACSTRCVCGSQGQNLCCASCDHSSGLEPTMELCHIQ</sequence>
<dbReference type="Proteomes" id="UP000292082">
    <property type="component" value="Unassembled WGS sequence"/>
</dbReference>
<gene>
    <name evidence="1" type="ORF">BD310DRAFT_942391</name>
</gene>
<evidence type="ECO:0000313" key="1">
    <source>
        <dbReference type="EMBL" id="TBU51308.1"/>
    </source>
</evidence>
<protein>
    <submittedName>
        <fullName evidence="1">Uncharacterized protein</fullName>
    </submittedName>
</protein>
<dbReference type="EMBL" id="ML145341">
    <property type="protein sequence ID" value="TBU51308.1"/>
    <property type="molecule type" value="Genomic_DNA"/>
</dbReference>
<name>A0A4Q9PA39_9APHY</name>
<accession>A0A4Q9PA39</accession>
<dbReference type="AlphaFoldDB" id="A0A4Q9PA39"/>
<keyword evidence="2" id="KW-1185">Reference proteome</keyword>
<organism evidence="1 2">
    <name type="scientific">Dichomitus squalens</name>
    <dbReference type="NCBI Taxonomy" id="114155"/>
    <lineage>
        <taxon>Eukaryota</taxon>
        <taxon>Fungi</taxon>
        <taxon>Dikarya</taxon>
        <taxon>Basidiomycota</taxon>
        <taxon>Agaricomycotina</taxon>
        <taxon>Agaricomycetes</taxon>
        <taxon>Polyporales</taxon>
        <taxon>Polyporaceae</taxon>
        <taxon>Dichomitus</taxon>
    </lineage>
</organism>
<evidence type="ECO:0000313" key="2">
    <source>
        <dbReference type="Proteomes" id="UP000292082"/>
    </source>
</evidence>
<reference evidence="1 2" key="1">
    <citation type="submission" date="2019-01" db="EMBL/GenBank/DDBJ databases">
        <title>Draft genome sequences of three monokaryotic isolates of the white-rot basidiomycete fungus Dichomitus squalens.</title>
        <authorList>
            <consortium name="DOE Joint Genome Institute"/>
            <person name="Lopez S.C."/>
            <person name="Andreopoulos B."/>
            <person name="Pangilinan J."/>
            <person name="Lipzen A."/>
            <person name="Riley R."/>
            <person name="Ahrendt S."/>
            <person name="Ng V."/>
            <person name="Barry K."/>
            <person name="Daum C."/>
            <person name="Grigoriev I.V."/>
            <person name="Hilden K.S."/>
            <person name="Makela M.R."/>
            <person name="de Vries R.P."/>
        </authorList>
    </citation>
    <scope>NUCLEOTIDE SEQUENCE [LARGE SCALE GENOMIC DNA]</scope>
    <source>
        <strain evidence="1 2">CBS 464.89</strain>
    </source>
</reference>
<proteinExistence type="predicted"/>